<dbReference type="EMBL" id="KZ819915">
    <property type="protein sequence ID" value="PWN50605.1"/>
    <property type="molecule type" value="Genomic_DNA"/>
</dbReference>
<evidence type="ECO:0000313" key="1">
    <source>
        <dbReference type="EMBL" id="PWN50605.1"/>
    </source>
</evidence>
<accession>A0ACD0NXN8</accession>
<gene>
    <name evidence="1" type="ORF">IE53DRAFT_87042</name>
</gene>
<protein>
    <submittedName>
        <fullName evidence="1">Uncharacterized protein</fullName>
    </submittedName>
</protein>
<reference evidence="1 2" key="1">
    <citation type="journal article" date="2018" name="Mol. Biol. Evol.">
        <title>Broad Genomic Sampling Reveals a Smut Pathogenic Ancestry of the Fungal Clade Ustilaginomycotina.</title>
        <authorList>
            <person name="Kijpornyongpan T."/>
            <person name="Mondo S.J."/>
            <person name="Barry K."/>
            <person name="Sandor L."/>
            <person name="Lee J."/>
            <person name="Lipzen A."/>
            <person name="Pangilinan J."/>
            <person name="LaButti K."/>
            <person name="Hainaut M."/>
            <person name="Henrissat B."/>
            <person name="Grigoriev I.V."/>
            <person name="Spatafora J.W."/>
            <person name="Aime M.C."/>
        </authorList>
    </citation>
    <scope>NUCLEOTIDE SEQUENCE [LARGE SCALE GENOMIC DNA]</scope>
    <source>
        <strain evidence="1 2">SA 807</strain>
    </source>
</reference>
<proteinExistence type="predicted"/>
<name>A0ACD0NXN8_9BASI</name>
<dbReference type="Proteomes" id="UP000245626">
    <property type="component" value="Unassembled WGS sequence"/>
</dbReference>
<evidence type="ECO:0000313" key="2">
    <source>
        <dbReference type="Proteomes" id="UP000245626"/>
    </source>
</evidence>
<organism evidence="1 2">
    <name type="scientific">Violaceomyces palustris</name>
    <dbReference type="NCBI Taxonomy" id="1673888"/>
    <lineage>
        <taxon>Eukaryota</taxon>
        <taxon>Fungi</taxon>
        <taxon>Dikarya</taxon>
        <taxon>Basidiomycota</taxon>
        <taxon>Ustilaginomycotina</taxon>
        <taxon>Ustilaginomycetes</taxon>
        <taxon>Violaceomycetales</taxon>
        <taxon>Violaceomycetaceae</taxon>
        <taxon>Violaceomyces</taxon>
    </lineage>
</organism>
<keyword evidence="2" id="KW-1185">Reference proteome</keyword>
<sequence>MAVPATSPLVSSSKIKPRINSHSHSRSQSQSRSHDRSNQTNKSAPFSSCSQNAASDPAPSSSSSSSPASSSSTQRQKQASVPNLKCNPIKSASNSKPMHQHHPYRIELLDITPVSVSLIWSIRPPPISAIPRDLAKTPLRHRILAKTPTSSNNASPSSSHSVIASSPLAKHEGQSPDNSSAYSSANHSSRASPTLSAPAQYAGMHPSEATAHRLTEGLVATRSLNRKVTKIRLRGTSPAASAFQSSQHVRSQSSAISSSLVPHDEDWPSDEGSTAVEEDRIDRGDSASESSEFAEGRDKKTDPSEQSIIAALFESEVSVVVNGEDWPHVLMGERGSDEAIVVIFGFQPEQEYDIQFIVGKEAVKVESALARVRNQTGGEAKRVNEPLESIKSLSSGAHMGNRSRSSSPSRPTLKSSTMDANANGESSLQEQKAALQANHDASVALRVSLTAELKKARKETSKAEGALRNEIEAVKRGLDRMSGADHRSKQKVLALQESVRQATIHAREINEEAEALEAERQSWEEKESSVQAELEELRKRVEEEELKAKKSIEEDELAVQELEKELKELTAALKARQEEKESLKDKRLPELEAEIAKVKSQIVESLNKPFPHRGQGLSGPNRQASRLGPTQVHHFVPTQAFARPRGLNGLGQPSNHPGRVPGRSGHGVTSNRASSGPAYLGVPQPQPQPQPQPPLATQPFPTAVGFRGFQPGGGPTPSASAPRSFMPLNAGRPEFVPGAVREHASTPSNPILAGPLGPSSTNSVDHSQVPAHGFASSSDDVDFLSGYFNPLPSSNLTAMTENSSSTSPSFERRSSLPFSQTFGRQTMSNLNPNNPEFVPASASAQASPVLPKGSAAHQPTTRISLPPPSLTPPAALNEHSPTTSSRFAFPLARNQAKAPAATPSLIGSDRSHGSLSTAPISSGSHLFPGTQSGSSFGRGSPLQGSACSGASTSPLIFSNNSPQFGHASAPLAGVGLISSAAQADQSQAPLSGKLASFGPLDYDSKLDGFGPAPSLGTGSVFGPQLVPKASPFSASPLPTIFGSDSTWTPPTGVGTTASMSSTSAMPTSSWVAPSPPLGNSLGIPGAVPDIWSNPLPLSSGAGGALAKSSAAHAIRNRPSLGEIGSGSSGLGRLRAGNGLGSIGLKDGLEIVGPGGRLSSASRFMNGSAPVSPTYAPSSVGLSVPPGLSPKGGSGLAKPENNVTAANTTTKYPSSPAGAAGGPKEGDGAALERMTPSGEAQDRET</sequence>